<evidence type="ECO:0000313" key="4">
    <source>
        <dbReference type="Proteomes" id="UP001383192"/>
    </source>
</evidence>
<feature type="compositionally biased region" description="Polar residues" evidence="2">
    <location>
        <begin position="81"/>
        <end position="117"/>
    </location>
</feature>
<accession>A0AAW0DHF3</accession>
<feature type="compositionally biased region" description="Polar residues" evidence="2">
    <location>
        <begin position="13"/>
        <end position="23"/>
    </location>
</feature>
<evidence type="ECO:0000256" key="2">
    <source>
        <dbReference type="SAM" id="MobiDB-lite"/>
    </source>
</evidence>
<protein>
    <submittedName>
        <fullName evidence="3">Uncharacterized protein</fullName>
    </submittedName>
</protein>
<reference evidence="3 4" key="1">
    <citation type="submission" date="2024-01" db="EMBL/GenBank/DDBJ databases">
        <title>A draft genome for a cacao thread blight-causing isolate of Paramarasmius palmivorus.</title>
        <authorList>
            <person name="Baruah I.K."/>
            <person name="Bukari Y."/>
            <person name="Amoako-Attah I."/>
            <person name="Meinhardt L.W."/>
            <person name="Bailey B.A."/>
            <person name="Cohen S.P."/>
        </authorList>
    </citation>
    <scope>NUCLEOTIDE SEQUENCE [LARGE SCALE GENOMIC DNA]</scope>
    <source>
        <strain evidence="3 4">GH-12</strain>
    </source>
</reference>
<keyword evidence="1" id="KW-0175">Coiled coil</keyword>
<feature type="compositionally biased region" description="Low complexity" evidence="2">
    <location>
        <begin position="166"/>
        <end position="189"/>
    </location>
</feature>
<feature type="coiled-coil region" evidence="1">
    <location>
        <begin position="238"/>
        <end position="288"/>
    </location>
</feature>
<feature type="region of interest" description="Disordered" evidence="2">
    <location>
        <begin position="1"/>
        <end position="202"/>
    </location>
</feature>
<organism evidence="3 4">
    <name type="scientific">Paramarasmius palmivorus</name>
    <dbReference type="NCBI Taxonomy" id="297713"/>
    <lineage>
        <taxon>Eukaryota</taxon>
        <taxon>Fungi</taxon>
        <taxon>Dikarya</taxon>
        <taxon>Basidiomycota</taxon>
        <taxon>Agaricomycotina</taxon>
        <taxon>Agaricomycetes</taxon>
        <taxon>Agaricomycetidae</taxon>
        <taxon>Agaricales</taxon>
        <taxon>Marasmiineae</taxon>
        <taxon>Marasmiaceae</taxon>
        <taxon>Paramarasmius</taxon>
    </lineage>
</organism>
<gene>
    <name evidence="3" type="ORF">VNI00_005069</name>
</gene>
<keyword evidence="4" id="KW-1185">Reference proteome</keyword>
<name>A0AAW0DHF3_9AGAR</name>
<sequence length="337" mass="37371">MYNGYASPGPMNNPFSSDPNSAHNRFPDINTSPSPPNPQFTSWMQQGSGSGYQSPQPQQQQQQQYQQYSPQSQFNPGGYGMQNTGGQQWGSMPMASQPTGFQPTSSFGQQLASQISGSGYGYLQQQQQQQQQPYNPAQQQLSSPGYNNVAQFDPYASIGQGWDGTNPNQNQNQNPQQFQQLSGPMSPVGSGSGFAGTTSRSVAGEVHPREYIRTHKAEIESWDTYAWKQLLNSFDSLKDAWQTRKKELEGKVAQLQLQVQYSGGGYYAAQIQQEAARLQSLTKEADSNFDSIAASSFQMREVFENYRQSGDMASKRRVKEASNAALQSLPDWPSQIY</sequence>
<comment type="caution">
    <text evidence="3">The sequence shown here is derived from an EMBL/GenBank/DDBJ whole genome shotgun (WGS) entry which is preliminary data.</text>
</comment>
<feature type="compositionally biased region" description="Low complexity" evidence="2">
    <location>
        <begin position="45"/>
        <end position="73"/>
    </location>
</feature>
<feature type="compositionally biased region" description="Polar residues" evidence="2">
    <location>
        <begin position="141"/>
        <end position="150"/>
    </location>
</feature>
<evidence type="ECO:0000256" key="1">
    <source>
        <dbReference type="SAM" id="Coils"/>
    </source>
</evidence>
<dbReference type="AlphaFoldDB" id="A0AAW0DHF3"/>
<proteinExistence type="predicted"/>
<dbReference type="Proteomes" id="UP001383192">
    <property type="component" value="Unassembled WGS sequence"/>
</dbReference>
<evidence type="ECO:0000313" key="3">
    <source>
        <dbReference type="EMBL" id="KAK7050957.1"/>
    </source>
</evidence>
<feature type="compositionally biased region" description="Low complexity" evidence="2">
    <location>
        <begin position="124"/>
        <end position="140"/>
    </location>
</feature>
<dbReference type="EMBL" id="JAYKXP010000014">
    <property type="protein sequence ID" value="KAK7050957.1"/>
    <property type="molecule type" value="Genomic_DNA"/>
</dbReference>